<protein>
    <submittedName>
        <fullName evidence="1">Uncharacterized protein</fullName>
    </submittedName>
</protein>
<evidence type="ECO:0000313" key="2">
    <source>
        <dbReference type="Proteomes" id="UP000603865"/>
    </source>
</evidence>
<accession>A0A918CH12</accession>
<gene>
    <name evidence="1" type="ORF">GCM10008957_38960</name>
</gene>
<sequence length="71" mass="8257">MFFENAERTRLLLQAFGQQAFQRMNFDAMRGIGALVEVFLWALEHEDEALLRFIDAALVDWAVVLDRLETP</sequence>
<dbReference type="RefSeq" id="WP_189092172.1">
    <property type="nucleotide sequence ID" value="NZ_BMQL01000030.1"/>
</dbReference>
<reference evidence="1" key="2">
    <citation type="submission" date="2020-09" db="EMBL/GenBank/DDBJ databases">
        <authorList>
            <person name="Sun Q."/>
            <person name="Ohkuma M."/>
        </authorList>
    </citation>
    <scope>NUCLEOTIDE SEQUENCE</scope>
    <source>
        <strain evidence="1">JCM 31311</strain>
    </source>
</reference>
<evidence type="ECO:0000313" key="1">
    <source>
        <dbReference type="EMBL" id="GGR23226.1"/>
    </source>
</evidence>
<name>A0A918CH12_9DEIO</name>
<organism evidence="1 2">
    <name type="scientific">Deinococcus ruber</name>
    <dbReference type="NCBI Taxonomy" id="1848197"/>
    <lineage>
        <taxon>Bacteria</taxon>
        <taxon>Thermotogati</taxon>
        <taxon>Deinococcota</taxon>
        <taxon>Deinococci</taxon>
        <taxon>Deinococcales</taxon>
        <taxon>Deinococcaceae</taxon>
        <taxon>Deinococcus</taxon>
    </lineage>
</organism>
<reference evidence="1" key="1">
    <citation type="journal article" date="2014" name="Int. J. Syst. Evol. Microbiol.">
        <title>Complete genome sequence of Corynebacterium casei LMG S-19264T (=DSM 44701T), isolated from a smear-ripened cheese.</title>
        <authorList>
            <consortium name="US DOE Joint Genome Institute (JGI-PGF)"/>
            <person name="Walter F."/>
            <person name="Albersmeier A."/>
            <person name="Kalinowski J."/>
            <person name="Ruckert C."/>
        </authorList>
    </citation>
    <scope>NUCLEOTIDE SEQUENCE</scope>
    <source>
        <strain evidence="1">JCM 31311</strain>
    </source>
</reference>
<keyword evidence="2" id="KW-1185">Reference proteome</keyword>
<dbReference type="AlphaFoldDB" id="A0A918CH12"/>
<dbReference type="EMBL" id="BMQL01000030">
    <property type="protein sequence ID" value="GGR23226.1"/>
    <property type="molecule type" value="Genomic_DNA"/>
</dbReference>
<proteinExistence type="predicted"/>
<comment type="caution">
    <text evidence="1">The sequence shown here is derived from an EMBL/GenBank/DDBJ whole genome shotgun (WGS) entry which is preliminary data.</text>
</comment>
<dbReference type="Proteomes" id="UP000603865">
    <property type="component" value="Unassembled WGS sequence"/>
</dbReference>